<comment type="caution">
    <text evidence="1">The sequence shown here is derived from an EMBL/GenBank/DDBJ whole genome shotgun (WGS) entry which is preliminary data.</text>
</comment>
<proteinExistence type="predicted"/>
<gene>
    <name evidence="1" type="ORF">SELSPUOL_01529</name>
</gene>
<dbReference type="Proteomes" id="UP000003505">
    <property type="component" value="Unassembled WGS sequence"/>
</dbReference>
<protein>
    <submittedName>
        <fullName evidence="1">Uncharacterized protein</fullName>
    </submittedName>
</protein>
<dbReference type="EMBL" id="ACKP02000029">
    <property type="protein sequence ID" value="EEX77062.1"/>
    <property type="molecule type" value="Genomic_DNA"/>
</dbReference>
<evidence type="ECO:0000313" key="1">
    <source>
        <dbReference type="EMBL" id="EEX77062.1"/>
    </source>
</evidence>
<name>C9LVN7_SELS3</name>
<dbReference type="AlphaFoldDB" id="C9LVN7"/>
<reference evidence="1 2" key="1">
    <citation type="submission" date="2009-09" db="EMBL/GenBank/DDBJ databases">
        <authorList>
            <person name="Weinstock G."/>
            <person name="Sodergren E."/>
            <person name="Clifton S."/>
            <person name="Fulton L."/>
            <person name="Fulton B."/>
            <person name="Courtney L."/>
            <person name="Fronick C."/>
            <person name="Harrison M."/>
            <person name="Strong C."/>
            <person name="Farmer C."/>
            <person name="Delahaunty K."/>
            <person name="Markovic C."/>
            <person name="Hall O."/>
            <person name="Minx P."/>
            <person name="Tomlinson C."/>
            <person name="Mitreva M."/>
            <person name="Nelson J."/>
            <person name="Hou S."/>
            <person name="Wollam A."/>
            <person name="Pepin K.H."/>
            <person name="Johnson M."/>
            <person name="Bhonagiri V."/>
            <person name="Nash W.E."/>
            <person name="Warren W."/>
            <person name="Chinwalla A."/>
            <person name="Mardis E.R."/>
            <person name="Wilson R.K."/>
        </authorList>
    </citation>
    <scope>NUCLEOTIDE SEQUENCE [LARGE SCALE GENOMIC DNA]</scope>
    <source>
        <strain evidence="2">ATCC 35185 / DSM 20758 / VPI D19B-28</strain>
    </source>
</reference>
<sequence>MNKREFVTKHLKFKCFVTVGFTFVYSLSTESLAYNLTEDASRFLLHFIPFYGKLRFYLTNKVK</sequence>
<organism evidence="1 2">
    <name type="scientific">Selenomonas sputigena (strain ATCC 35185 / DSM 20758 / CCUG 44933 / VPI D19B-28)</name>
    <dbReference type="NCBI Taxonomy" id="546271"/>
    <lineage>
        <taxon>Bacteria</taxon>
        <taxon>Bacillati</taxon>
        <taxon>Bacillota</taxon>
        <taxon>Negativicutes</taxon>
        <taxon>Selenomonadales</taxon>
        <taxon>Selenomonadaceae</taxon>
        <taxon>Selenomonas</taxon>
    </lineage>
</organism>
<evidence type="ECO:0000313" key="2">
    <source>
        <dbReference type="Proteomes" id="UP000003505"/>
    </source>
</evidence>
<accession>C9LVN7</accession>